<dbReference type="AlphaFoldDB" id="A0A7Y9PFD9"/>
<dbReference type="RefSeq" id="WP_179488276.1">
    <property type="nucleotide sequence ID" value="NZ_JACCCW010000001.1"/>
</dbReference>
<protein>
    <recommendedName>
        <fullName evidence="3">IraD/Gp25-like domain-containing protein</fullName>
    </recommendedName>
</protein>
<name>A0A7Y9PFD9_9BACT</name>
<comment type="caution">
    <text evidence="1">The sequence shown here is derived from an EMBL/GenBank/DDBJ whole genome shotgun (WGS) entry which is preliminary data.</text>
</comment>
<evidence type="ECO:0008006" key="3">
    <source>
        <dbReference type="Google" id="ProtNLM"/>
    </source>
</evidence>
<evidence type="ECO:0000313" key="2">
    <source>
        <dbReference type="Proteomes" id="UP000589520"/>
    </source>
</evidence>
<dbReference type="EMBL" id="JACCCW010000001">
    <property type="protein sequence ID" value="NYF78674.1"/>
    <property type="molecule type" value="Genomic_DNA"/>
</dbReference>
<gene>
    <name evidence="1" type="ORF">HDF17_000961</name>
</gene>
<keyword evidence="2" id="KW-1185">Reference proteome</keyword>
<evidence type="ECO:0000313" key="1">
    <source>
        <dbReference type="EMBL" id="NYF78674.1"/>
    </source>
</evidence>
<sequence>MPFLSFPLRLREGGVLHRTEESSAVLAFLHAMAITPGGSWTACPNFGFRDLLESGRQRADSPRLAMERANLAFDDLGITGYRVQEIARENTQRSDFDVYAITLVATRSSETYSTRISAEPA</sequence>
<organism evidence="1 2">
    <name type="scientific">Granulicella arctica</name>
    <dbReference type="NCBI Taxonomy" id="940613"/>
    <lineage>
        <taxon>Bacteria</taxon>
        <taxon>Pseudomonadati</taxon>
        <taxon>Acidobacteriota</taxon>
        <taxon>Terriglobia</taxon>
        <taxon>Terriglobales</taxon>
        <taxon>Acidobacteriaceae</taxon>
        <taxon>Granulicella</taxon>
    </lineage>
</organism>
<reference evidence="1 2" key="1">
    <citation type="submission" date="2020-07" db="EMBL/GenBank/DDBJ databases">
        <title>Genomic Encyclopedia of Type Strains, Phase IV (KMG-V): Genome sequencing to study the core and pangenomes of soil and plant-associated prokaryotes.</title>
        <authorList>
            <person name="Whitman W."/>
        </authorList>
    </citation>
    <scope>NUCLEOTIDE SEQUENCE [LARGE SCALE GENOMIC DNA]</scope>
    <source>
        <strain evidence="1 2">X4EP2</strain>
    </source>
</reference>
<accession>A0A7Y9PFD9</accession>
<dbReference type="Proteomes" id="UP000589520">
    <property type="component" value="Unassembled WGS sequence"/>
</dbReference>
<proteinExistence type="predicted"/>